<dbReference type="Gene3D" id="3.30.160.810">
    <property type="match status" value="1"/>
</dbReference>
<comment type="caution">
    <text evidence="8">The sequence shown here is derived from an EMBL/GenBank/DDBJ whole genome shotgun (WGS) entry which is preliminary data.</text>
</comment>
<gene>
    <name evidence="7" type="primary">rplC</name>
    <name evidence="8" type="ORF">A2731_01360</name>
</gene>
<dbReference type="NCBIfam" id="TIGR03625">
    <property type="entry name" value="L3_bact"/>
    <property type="match status" value="1"/>
</dbReference>
<keyword evidence="5 7" id="KW-0687">Ribonucleoprotein</keyword>
<evidence type="ECO:0000256" key="6">
    <source>
        <dbReference type="ARBA" id="ARBA00035243"/>
    </source>
</evidence>
<name>A0A1G1XZU2_9BACT</name>
<accession>A0A1G1XZU2</accession>
<evidence type="ECO:0000313" key="8">
    <source>
        <dbReference type="EMBL" id="OGY45542.1"/>
    </source>
</evidence>
<protein>
    <recommendedName>
        <fullName evidence="6 7">Large ribosomal subunit protein uL3</fullName>
    </recommendedName>
</protein>
<dbReference type="GO" id="GO:0019843">
    <property type="term" value="F:rRNA binding"/>
    <property type="evidence" value="ECO:0007669"/>
    <property type="project" value="UniProtKB-UniRule"/>
</dbReference>
<comment type="similarity">
    <text evidence="1 7">Belongs to the universal ribosomal protein uL3 family.</text>
</comment>
<dbReference type="InterPro" id="IPR000597">
    <property type="entry name" value="Ribosomal_uL3"/>
</dbReference>
<dbReference type="FunFam" id="2.40.30.10:FF:000004">
    <property type="entry name" value="50S ribosomal protein L3"/>
    <property type="match status" value="1"/>
</dbReference>
<dbReference type="GO" id="GO:0022625">
    <property type="term" value="C:cytosolic large ribosomal subunit"/>
    <property type="evidence" value="ECO:0007669"/>
    <property type="project" value="TreeGrafter"/>
</dbReference>
<evidence type="ECO:0000256" key="5">
    <source>
        <dbReference type="ARBA" id="ARBA00023274"/>
    </source>
</evidence>
<dbReference type="InterPro" id="IPR019927">
    <property type="entry name" value="Ribosomal_uL3_bac/org-type"/>
</dbReference>
<dbReference type="Pfam" id="PF00297">
    <property type="entry name" value="Ribosomal_L3"/>
    <property type="match status" value="1"/>
</dbReference>
<dbReference type="PANTHER" id="PTHR11229">
    <property type="entry name" value="50S RIBOSOMAL PROTEIN L3"/>
    <property type="match status" value="1"/>
</dbReference>
<dbReference type="SUPFAM" id="SSF50447">
    <property type="entry name" value="Translation proteins"/>
    <property type="match status" value="1"/>
</dbReference>
<dbReference type="HAMAP" id="MF_01325_B">
    <property type="entry name" value="Ribosomal_uL3_B"/>
    <property type="match status" value="1"/>
</dbReference>
<dbReference type="GO" id="GO:0003735">
    <property type="term" value="F:structural constituent of ribosome"/>
    <property type="evidence" value="ECO:0007669"/>
    <property type="project" value="UniProtKB-UniRule"/>
</dbReference>
<evidence type="ECO:0000256" key="7">
    <source>
        <dbReference type="HAMAP-Rule" id="MF_01325"/>
    </source>
</evidence>
<dbReference type="GO" id="GO:0006412">
    <property type="term" value="P:translation"/>
    <property type="evidence" value="ECO:0007669"/>
    <property type="project" value="UniProtKB-UniRule"/>
</dbReference>
<dbReference type="Gene3D" id="2.40.30.10">
    <property type="entry name" value="Translation factors"/>
    <property type="match status" value="1"/>
</dbReference>
<keyword evidence="4 7" id="KW-0689">Ribosomal protein</keyword>
<keyword evidence="3 7" id="KW-0694">RNA-binding</keyword>
<reference evidence="8 9" key="1">
    <citation type="journal article" date="2016" name="Nat. Commun.">
        <title>Thousands of microbial genomes shed light on interconnected biogeochemical processes in an aquifer system.</title>
        <authorList>
            <person name="Anantharaman K."/>
            <person name="Brown C.T."/>
            <person name="Hug L.A."/>
            <person name="Sharon I."/>
            <person name="Castelle C.J."/>
            <person name="Probst A.J."/>
            <person name="Thomas B.C."/>
            <person name="Singh A."/>
            <person name="Wilkins M.J."/>
            <person name="Karaoz U."/>
            <person name="Brodie E.L."/>
            <person name="Williams K.H."/>
            <person name="Hubbard S.S."/>
            <person name="Banfield J.F."/>
        </authorList>
    </citation>
    <scope>NUCLEOTIDE SEQUENCE [LARGE SCALE GENOMIC DNA]</scope>
</reference>
<dbReference type="Proteomes" id="UP000176241">
    <property type="component" value="Unassembled WGS sequence"/>
</dbReference>
<proteinExistence type="inferred from homology"/>
<dbReference type="AlphaFoldDB" id="A0A1G1XZU2"/>
<sequence>MKFILGEKREMTQKFAENGEVIPVTKVVAGLCVVIQTKTSLKDGYTAVQLGFGQKKKLGKALGGHLNNLGNFRYLREFRIDEKDQNFKPGDKITVNSFQVGDVVKVTGISKGKGFQGVVRRHGFHGSPASHGHKDQLRHSGSIGAGEPQHVFKGIRMAGRMGGGQVTVKNLEIVDIDKENQILFIKGAVPGYRGSLVLVAGPGEIKLESVATKGVEDEKKDQIEQEVKAEIKEEVKK</sequence>
<evidence type="ECO:0000256" key="4">
    <source>
        <dbReference type="ARBA" id="ARBA00022980"/>
    </source>
</evidence>
<keyword evidence="2 7" id="KW-0699">rRNA-binding</keyword>
<evidence type="ECO:0000256" key="3">
    <source>
        <dbReference type="ARBA" id="ARBA00022884"/>
    </source>
</evidence>
<evidence type="ECO:0000256" key="1">
    <source>
        <dbReference type="ARBA" id="ARBA00006540"/>
    </source>
</evidence>
<organism evidence="8 9">
    <name type="scientific">Candidatus Buchananbacteria bacterium RIFCSPHIGHO2_01_FULL_39_8</name>
    <dbReference type="NCBI Taxonomy" id="1797533"/>
    <lineage>
        <taxon>Bacteria</taxon>
        <taxon>Candidatus Buchananiibacteriota</taxon>
    </lineage>
</organism>
<dbReference type="PANTHER" id="PTHR11229:SF16">
    <property type="entry name" value="LARGE RIBOSOMAL SUBUNIT PROTEIN UL3C"/>
    <property type="match status" value="1"/>
</dbReference>
<comment type="subunit">
    <text evidence="7">Part of the 50S ribosomal subunit. Forms a cluster with proteins L14 and L19.</text>
</comment>
<comment type="function">
    <text evidence="7">One of the primary rRNA binding proteins, it binds directly near the 3'-end of the 23S rRNA, where it nucleates assembly of the 50S subunit.</text>
</comment>
<dbReference type="InterPro" id="IPR009000">
    <property type="entry name" value="Transl_B-barrel_sf"/>
</dbReference>
<evidence type="ECO:0000313" key="9">
    <source>
        <dbReference type="Proteomes" id="UP000176241"/>
    </source>
</evidence>
<dbReference type="EMBL" id="MHIC01000016">
    <property type="protein sequence ID" value="OGY45542.1"/>
    <property type="molecule type" value="Genomic_DNA"/>
</dbReference>
<evidence type="ECO:0000256" key="2">
    <source>
        <dbReference type="ARBA" id="ARBA00022730"/>
    </source>
</evidence>
<dbReference type="STRING" id="1797533.A2731_01360"/>